<dbReference type="InterPro" id="IPR002885">
    <property type="entry name" value="PPR_rpt"/>
</dbReference>
<feature type="repeat" description="PPR" evidence="4">
    <location>
        <begin position="107"/>
        <end position="141"/>
    </location>
</feature>
<feature type="repeat" description="PPR" evidence="4">
    <location>
        <begin position="76"/>
        <end position="106"/>
    </location>
</feature>
<evidence type="ECO:0000256" key="3">
    <source>
        <dbReference type="ARBA" id="ARBA00022946"/>
    </source>
</evidence>
<dbReference type="NCBIfam" id="TIGR00756">
    <property type="entry name" value="PPR"/>
    <property type="match status" value="7"/>
</dbReference>
<dbReference type="Pfam" id="PF20431">
    <property type="entry name" value="E_motif"/>
    <property type="match status" value="1"/>
</dbReference>
<evidence type="ECO:0000256" key="4">
    <source>
        <dbReference type="PROSITE-ProRule" id="PRU00708"/>
    </source>
</evidence>
<organism evidence="5 6">
    <name type="scientific">Spirodela intermedia</name>
    <name type="common">Intermediate duckweed</name>
    <dbReference type="NCBI Taxonomy" id="51605"/>
    <lineage>
        <taxon>Eukaryota</taxon>
        <taxon>Viridiplantae</taxon>
        <taxon>Streptophyta</taxon>
        <taxon>Embryophyta</taxon>
        <taxon>Tracheophyta</taxon>
        <taxon>Spermatophyta</taxon>
        <taxon>Magnoliopsida</taxon>
        <taxon>Liliopsida</taxon>
        <taxon>Araceae</taxon>
        <taxon>Lemnoideae</taxon>
        <taxon>Spirodela</taxon>
    </lineage>
</organism>
<dbReference type="PANTHER" id="PTHR47926:SF343">
    <property type="entry name" value="PENTACOTRIPEPTIDE-REPEAT REGION OF PRORP DOMAIN-CONTAINING PROTEIN"/>
    <property type="match status" value="1"/>
</dbReference>
<evidence type="ECO:0000313" key="6">
    <source>
        <dbReference type="Proteomes" id="UP000663760"/>
    </source>
</evidence>
<feature type="repeat" description="PPR" evidence="4">
    <location>
        <begin position="480"/>
        <end position="514"/>
    </location>
</feature>
<dbReference type="PANTHER" id="PTHR47926">
    <property type="entry name" value="PENTATRICOPEPTIDE REPEAT-CONTAINING PROTEIN"/>
    <property type="match status" value="1"/>
</dbReference>
<keyword evidence="2" id="KW-0677">Repeat</keyword>
<dbReference type="FunFam" id="1.25.40.10:FF:000090">
    <property type="entry name" value="Pentatricopeptide repeat-containing protein, chloroplastic"/>
    <property type="match status" value="1"/>
</dbReference>
<dbReference type="InterPro" id="IPR046848">
    <property type="entry name" value="E_motif"/>
</dbReference>
<keyword evidence="6" id="KW-1185">Reference proteome</keyword>
<feature type="repeat" description="PPR" evidence="4">
    <location>
        <begin position="347"/>
        <end position="381"/>
    </location>
</feature>
<dbReference type="SUPFAM" id="SSF48452">
    <property type="entry name" value="TPR-like"/>
    <property type="match status" value="1"/>
</dbReference>
<sequence>MAAAAAAAKVAAHLAELLQACITSRARLPGRAIHGKVLAGGLSGDTFLQNRLVELYSISGSFYDAGRVFRSIPSKNAYSWNAAISAACRSGDLAGACNLLEEMPERNAVSWNTVICGMVRAGVEEKGLDLCGMMMEEGFVPTEFTLASAMSACGSLEKIGHGGAWHALAVKIGMEGDPLIENALIGMYSKCGGSSAAVRIFNGLRRPNEVAFTAMMGGLVKDGSMAEALLLFSNMRKKGIHVDSVAVSCVLGACARSAAEERCFFGRQVHALVTKSAFDSDIHVGNSLVDFYAKSGDIGDAQKAFTSMHERNNVSWNILIAGYGNQGEIEKVKHLIDQMQALGFKPDEVTRASQLSACAKSGDVDSARQVFDRMPSPSLTSWNTILSIYSQREMHLEALELFKKMQQLLGVPFDRTTIAVALSACSGTGLLPFGKQIHGASTRRFLHGDLFVSSGLVDMYSKCGLIGLARQVFDRMPERDVVSWNSMIASLALHSCCREAFHLFHQMLAAGFRPTEYSYASVISSSARLSSLSQGRQLHGQTLKDGLCNDVFVGSSLIDMYAKCGGVEEARVFFDHMPSRNIVSWNEMIHGYAQNGGGAAAVELFEEMLQRGGEVRPDGVTLIAVLTGCSNSGMVDKATELLYSMERDLDLVPLADHYACAVDALARAGRFSEVRALIQKMPHEEDPIIWEVLLSACRVHGEEEMGRFAAERLFRLDPVNPSPYVLLSNIYAANGRWDQVAAIRRKMVDRGVAKNRGYSWIDDKVSVTAFMVDDDVRAVADRSG</sequence>
<gene>
    <name evidence="5" type="ORF">SI8410_04004772</name>
</gene>
<feature type="repeat" description="PPR" evidence="4">
    <location>
        <begin position="581"/>
        <end position="615"/>
    </location>
</feature>
<dbReference type="OrthoDB" id="185373at2759"/>
<dbReference type="Pfam" id="PF01535">
    <property type="entry name" value="PPR"/>
    <property type="match status" value="3"/>
</dbReference>
<dbReference type="FunFam" id="1.25.40.10:FF:000688">
    <property type="entry name" value="Pentatricopeptide repeat-containing protein"/>
    <property type="match status" value="1"/>
</dbReference>
<feature type="repeat" description="PPR" evidence="4">
    <location>
        <begin position="208"/>
        <end position="242"/>
    </location>
</feature>
<dbReference type="AlphaFoldDB" id="A0A7I8K8Q1"/>
<dbReference type="GO" id="GO:0009451">
    <property type="term" value="P:RNA modification"/>
    <property type="evidence" value="ECO:0007669"/>
    <property type="project" value="InterPro"/>
</dbReference>
<dbReference type="InterPro" id="IPR046960">
    <property type="entry name" value="PPR_At4g14850-like_plant"/>
</dbReference>
<dbReference type="InterPro" id="IPR011990">
    <property type="entry name" value="TPR-like_helical_dom_sf"/>
</dbReference>
<keyword evidence="3" id="KW-0809">Transit peptide</keyword>
<name>A0A7I8K8Q1_SPIIN</name>
<dbReference type="Pfam" id="PF13041">
    <property type="entry name" value="PPR_2"/>
    <property type="match status" value="4"/>
</dbReference>
<dbReference type="PROSITE" id="PS51375">
    <property type="entry name" value="PPR"/>
    <property type="match status" value="7"/>
</dbReference>
<protein>
    <submittedName>
        <fullName evidence="5">Uncharacterized protein</fullName>
    </submittedName>
</protein>
<evidence type="ECO:0000256" key="2">
    <source>
        <dbReference type="ARBA" id="ARBA00022737"/>
    </source>
</evidence>
<evidence type="ECO:0000256" key="1">
    <source>
        <dbReference type="ARBA" id="ARBA00006643"/>
    </source>
</evidence>
<reference evidence="5" key="1">
    <citation type="submission" date="2020-02" db="EMBL/GenBank/DDBJ databases">
        <authorList>
            <person name="Scholz U."/>
            <person name="Mascher M."/>
            <person name="Fiebig A."/>
        </authorList>
    </citation>
    <scope>NUCLEOTIDE SEQUENCE</scope>
</reference>
<dbReference type="FunFam" id="1.25.40.10:FF:000488">
    <property type="entry name" value="Pentatricopeptide repeat-containing protein, mitochondrial"/>
    <property type="match status" value="1"/>
</dbReference>
<dbReference type="EMBL" id="LR746267">
    <property type="protein sequence ID" value="CAA7394111.1"/>
    <property type="molecule type" value="Genomic_DNA"/>
</dbReference>
<proteinExistence type="inferred from homology"/>
<comment type="similarity">
    <text evidence="1">Belongs to the PPR family. PCMP-H subfamily.</text>
</comment>
<dbReference type="Gene3D" id="1.25.40.10">
    <property type="entry name" value="Tetratricopeptide repeat domain"/>
    <property type="match status" value="7"/>
</dbReference>
<feature type="repeat" description="PPR" evidence="4">
    <location>
        <begin position="312"/>
        <end position="346"/>
    </location>
</feature>
<accession>A0A7I8K8Q1</accession>
<dbReference type="Proteomes" id="UP000663760">
    <property type="component" value="Chromosome 4"/>
</dbReference>
<dbReference type="GO" id="GO:0003723">
    <property type="term" value="F:RNA binding"/>
    <property type="evidence" value="ECO:0007669"/>
    <property type="project" value="InterPro"/>
</dbReference>
<evidence type="ECO:0000313" key="5">
    <source>
        <dbReference type="EMBL" id="CAA7394111.1"/>
    </source>
</evidence>